<evidence type="ECO:0000313" key="2">
    <source>
        <dbReference type="EMBL" id="ACL64486.1"/>
    </source>
</evidence>
<proteinExistence type="predicted"/>
<feature type="compositionally biased region" description="Basic and acidic residues" evidence="1">
    <location>
        <begin position="54"/>
        <end position="63"/>
    </location>
</feature>
<feature type="region of interest" description="Disordered" evidence="1">
    <location>
        <begin position="16"/>
        <end position="63"/>
    </location>
</feature>
<protein>
    <submittedName>
        <fullName evidence="2">VirBTraTrw family protein</fullName>
    </submittedName>
</protein>
<evidence type="ECO:0000313" key="3">
    <source>
        <dbReference type="Proteomes" id="UP000007089"/>
    </source>
</evidence>
<dbReference type="KEGG" id="acp:A2cp1_1141"/>
<name>B8JFP8_ANAD2</name>
<accession>B8JFP8</accession>
<reference evidence="2" key="1">
    <citation type="submission" date="2009-01" db="EMBL/GenBank/DDBJ databases">
        <title>Complete sequence of Anaeromyxobacter dehalogenans 2CP-1.</title>
        <authorList>
            <consortium name="US DOE Joint Genome Institute"/>
            <person name="Lucas S."/>
            <person name="Copeland A."/>
            <person name="Lapidus A."/>
            <person name="Glavina del Rio T."/>
            <person name="Dalin E."/>
            <person name="Tice H."/>
            <person name="Bruce D."/>
            <person name="Goodwin L."/>
            <person name="Pitluck S."/>
            <person name="Saunders E."/>
            <person name="Brettin T."/>
            <person name="Detter J.C."/>
            <person name="Han C."/>
            <person name="Larimer F."/>
            <person name="Land M."/>
            <person name="Hauser L."/>
            <person name="Kyrpides N."/>
            <person name="Ovchinnikova G."/>
            <person name="Beliaev A.S."/>
            <person name="Richardson P."/>
        </authorList>
    </citation>
    <scope>NUCLEOTIDE SEQUENCE</scope>
    <source>
        <strain evidence="2">2CP-1</strain>
    </source>
</reference>
<dbReference type="EMBL" id="CP001359">
    <property type="protein sequence ID" value="ACL64486.1"/>
    <property type="molecule type" value="Genomic_DNA"/>
</dbReference>
<organism evidence="2 3">
    <name type="scientific">Anaeromyxobacter dehalogenans (strain ATCC BAA-258 / DSM 21875 / 2CP-1)</name>
    <dbReference type="NCBI Taxonomy" id="455488"/>
    <lineage>
        <taxon>Bacteria</taxon>
        <taxon>Pseudomonadati</taxon>
        <taxon>Myxococcota</taxon>
        <taxon>Myxococcia</taxon>
        <taxon>Myxococcales</taxon>
        <taxon>Cystobacterineae</taxon>
        <taxon>Anaeromyxobacteraceae</taxon>
        <taxon>Anaeromyxobacter</taxon>
    </lineage>
</organism>
<feature type="compositionally biased region" description="Basic and acidic residues" evidence="1">
    <location>
        <begin position="34"/>
        <end position="43"/>
    </location>
</feature>
<dbReference type="Proteomes" id="UP000007089">
    <property type="component" value="Chromosome"/>
</dbReference>
<sequence>MRPLLFIALACACATAPGPKRPDESHRVPVNRRVPPEVEEAVRANHASGAQRQPRPEGEVEWR</sequence>
<evidence type="ECO:0000256" key="1">
    <source>
        <dbReference type="SAM" id="MobiDB-lite"/>
    </source>
</evidence>
<dbReference type="HOGENOM" id="CLU_2875831_0_0_7"/>
<keyword evidence="3" id="KW-1185">Reference proteome</keyword>
<dbReference type="AlphaFoldDB" id="B8JFP8"/>
<gene>
    <name evidence="2" type="ordered locus">A2cp1_1141</name>
</gene>